<dbReference type="Pfam" id="PF00892">
    <property type="entry name" value="EamA"/>
    <property type="match status" value="1"/>
</dbReference>
<dbReference type="InterPro" id="IPR000620">
    <property type="entry name" value="EamA_dom"/>
</dbReference>
<proteinExistence type="predicted"/>
<dbReference type="PANTHER" id="PTHR22911:SF137">
    <property type="entry name" value="SOLUTE CARRIER FAMILY 35 MEMBER G2-RELATED"/>
    <property type="match status" value="1"/>
</dbReference>
<feature type="transmembrane region" description="Helical" evidence="1">
    <location>
        <begin position="265"/>
        <end position="285"/>
    </location>
</feature>
<evidence type="ECO:0000313" key="3">
    <source>
        <dbReference type="EMBL" id="PIR13775.1"/>
    </source>
</evidence>
<feature type="domain" description="EamA" evidence="2">
    <location>
        <begin position="2"/>
        <end position="133"/>
    </location>
</feature>
<dbReference type="SUPFAM" id="SSF103481">
    <property type="entry name" value="Multidrug resistance efflux transporter EmrE"/>
    <property type="match status" value="1"/>
</dbReference>
<evidence type="ECO:0000313" key="4">
    <source>
        <dbReference type="Proteomes" id="UP000230869"/>
    </source>
</evidence>
<feature type="transmembrane region" description="Helical" evidence="1">
    <location>
        <begin position="116"/>
        <end position="134"/>
    </location>
</feature>
<feature type="transmembrane region" description="Helical" evidence="1">
    <location>
        <begin position="36"/>
        <end position="55"/>
    </location>
</feature>
<dbReference type="InterPro" id="IPR037185">
    <property type="entry name" value="EmrE-like"/>
</dbReference>
<dbReference type="AlphaFoldDB" id="A0A2M6K9Z8"/>
<dbReference type="EMBL" id="PCWW01000020">
    <property type="protein sequence ID" value="PIR13775.1"/>
    <property type="molecule type" value="Genomic_DNA"/>
</dbReference>
<feature type="transmembrane region" description="Helical" evidence="1">
    <location>
        <begin position="297"/>
        <end position="320"/>
    </location>
</feature>
<reference evidence="3 4" key="1">
    <citation type="submission" date="2017-09" db="EMBL/GenBank/DDBJ databases">
        <title>Depth-based differentiation of microbial function through sediment-hosted aquifers and enrichment of novel symbionts in the deep terrestrial subsurface.</title>
        <authorList>
            <person name="Probst A.J."/>
            <person name="Ladd B."/>
            <person name="Jarett J.K."/>
            <person name="Geller-Mcgrath D.E."/>
            <person name="Sieber C.M."/>
            <person name="Emerson J.B."/>
            <person name="Anantharaman K."/>
            <person name="Thomas B.C."/>
            <person name="Malmstrom R."/>
            <person name="Stieglmeier M."/>
            <person name="Klingl A."/>
            <person name="Woyke T."/>
            <person name="Ryan C.M."/>
            <person name="Banfield J.F."/>
        </authorList>
    </citation>
    <scope>NUCLEOTIDE SEQUENCE [LARGE SCALE GENOMIC DNA]</scope>
    <source>
        <strain evidence="3">CG11_big_fil_rev_8_21_14_0_20_39_10</strain>
    </source>
</reference>
<feature type="transmembrane region" description="Helical" evidence="1">
    <location>
        <begin position="198"/>
        <end position="219"/>
    </location>
</feature>
<dbReference type="Proteomes" id="UP000230869">
    <property type="component" value="Unassembled WGS sequence"/>
</dbReference>
<feature type="transmembrane region" description="Helical" evidence="1">
    <location>
        <begin position="61"/>
        <end position="79"/>
    </location>
</feature>
<name>A0A2M6K9Z8_9BACT</name>
<comment type="caution">
    <text evidence="3">The sequence shown here is derived from an EMBL/GenBank/DDBJ whole genome shotgun (WGS) entry which is preliminary data.</text>
</comment>
<sequence length="321" mass="36360">MWLTIAITAYFINAGVYVADKFLLSKKVHSSITYTFYVGVWSIFNLVLLVFAPWAPNLKELAIDLSAGLLFLATLIFWYKALHQSEATRAVPIVGALVPIFSFCFSYIFLGEDLNQQQFLAFFILIAGGVLISVKHTRLHRFGDIKERFKGVFENILGRIHAEYRPVRRLLVNSISSALLFAAYYVLIKYIYSHQPFIGGFVWSRLGSFLGVILILLVPRWRKVILKYREDAKTPENISFFIWVRLFAALAFIMLNWAISLGSVALVNSLQGVQYLFLIFLVLFISAKHPHILKEELGGGVLMQKLIGVLLVGAGLYILIT</sequence>
<accession>A0A2M6K9Z8</accession>
<keyword evidence="1" id="KW-0472">Membrane</keyword>
<dbReference type="PANTHER" id="PTHR22911">
    <property type="entry name" value="ACYL-MALONYL CONDENSING ENZYME-RELATED"/>
    <property type="match status" value="1"/>
</dbReference>
<feature type="transmembrane region" description="Helical" evidence="1">
    <location>
        <begin position="91"/>
        <end position="110"/>
    </location>
</feature>
<dbReference type="GO" id="GO:0016020">
    <property type="term" value="C:membrane"/>
    <property type="evidence" value="ECO:0007669"/>
    <property type="project" value="InterPro"/>
</dbReference>
<evidence type="ECO:0000259" key="2">
    <source>
        <dbReference type="Pfam" id="PF00892"/>
    </source>
</evidence>
<keyword evidence="1" id="KW-1133">Transmembrane helix</keyword>
<gene>
    <name evidence="3" type="ORF">COV49_01110</name>
</gene>
<feature type="transmembrane region" description="Helical" evidence="1">
    <location>
        <begin position="240"/>
        <end position="259"/>
    </location>
</feature>
<protein>
    <recommendedName>
        <fullName evidence="2">EamA domain-containing protein</fullName>
    </recommendedName>
</protein>
<organism evidence="3 4">
    <name type="scientific">Candidatus Falkowbacteria bacterium CG11_big_fil_rev_8_21_14_0_20_39_10</name>
    <dbReference type="NCBI Taxonomy" id="1974570"/>
    <lineage>
        <taxon>Bacteria</taxon>
        <taxon>Candidatus Falkowiibacteriota</taxon>
    </lineage>
</organism>
<evidence type="ECO:0000256" key="1">
    <source>
        <dbReference type="SAM" id="Phobius"/>
    </source>
</evidence>
<keyword evidence="1" id="KW-0812">Transmembrane</keyword>
<dbReference type="Gene3D" id="1.10.3730.20">
    <property type="match status" value="1"/>
</dbReference>
<feature type="transmembrane region" description="Helical" evidence="1">
    <location>
        <begin position="170"/>
        <end position="192"/>
    </location>
</feature>